<name>A0ABD2P7D5_9CUCU</name>
<keyword evidence="2" id="KW-1185">Reference proteome</keyword>
<accession>A0ABD2P7D5</accession>
<dbReference type="Proteomes" id="UP001516400">
    <property type="component" value="Unassembled WGS sequence"/>
</dbReference>
<dbReference type="EMBL" id="JABFTP020000185">
    <property type="protein sequence ID" value="KAL3286780.1"/>
    <property type="molecule type" value="Genomic_DNA"/>
</dbReference>
<feature type="non-terminal residue" evidence="1">
    <location>
        <position position="1"/>
    </location>
</feature>
<dbReference type="AlphaFoldDB" id="A0ABD2P7D5"/>
<reference evidence="1 2" key="1">
    <citation type="journal article" date="2021" name="BMC Biol.">
        <title>Horizontally acquired antibacterial genes associated with adaptive radiation of ladybird beetles.</title>
        <authorList>
            <person name="Li H.S."/>
            <person name="Tang X.F."/>
            <person name="Huang Y.H."/>
            <person name="Xu Z.Y."/>
            <person name="Chen M.L."/>
            <person name="Du X.Y."/>
            <person name="Qiu B.Y."/>
            <person name="Chen P.T."/>
            <person name="Zhang W."/>
            <person name="Slipinski A."/>
            <person name="Escalona H.E."/>
            <person name="Waterhouse R.M."/>
            <person name="Zwick A."/>
            <person name="Pang H."/>
        </authorList>
    </citation>
    <scope>NUCLEOTIDE SEQUENCE [LARGE SCALE GENOMIC DNA]</scope>
    <source>
        <strain evidence="1">SYSU2018</strain>
    </source>
</reference>
<protein>
    <submittedName>
        <fullName evidence="1">Uncharacterized protein</fullName>
    </submittedName>
</protein>
<sequence length="200" mass="22759">PEPLQGQNEEVKTLKTAKRVASLFISGLAPDVKEEDIISFLESINLHEDCTCTKMNTKRLKFRTSLKLTVPHSRRDEYLPPSVWPKGQKKDIVGDKSQLRIELKSTETDRNEVLNFNVQGLSNKIDLLSSILNQDKCVLATVTVHWVKGDLDMSRIVNTGHEVASCFVRKKTEHGGCLILIKEDIPYYPLENVMNLSLRW</sequence>
<organism evidence="1 2">
    <name type="scientific">Cryptolaemus montrouzieri</name>
    <dbReference type="NCBI Taxonomy" id="559131"/>
    <lineage>
        <taxon>Eukaryota</taxon>
        <taxon>Metazoa</taxon>
        <taxon>Ecdysozoa</taxon>
        <taxon>Arthropoda</taxon>
        <taxon>Hexapoda</taxon>
        <taxon>Insecta</taxon>
        <taxon>Pterygota</taxon>
        <taxon>Neoptera</taxon>
        <taxon>Endopterygota</taxon>
        <taxon>Coleoptera</taxon>
        <taxon>Polyphaga</taxon>
        <taxon>Cucujiformia</taxon>
        <taxon>Coccinelloidea</taxon>
        <taxon>Coccinellidae</taxon>
        <taxon>Scymninae</taxon>
        <taxon>Scymnini</taxon>
        <taxon>Cryptolaemus</taxon>
    </lineage>
</organism>
<proteinExistence type="predicted"/>
<comment type="caution">
    <text evidence="1">The sequence shown here is derived from an EMBL/GenBank/DDBJ whole genome shotgun (WGS) entry which is preliminary data.</text>
</comment>
<evidence type="ECO:0000313" key="2">
    <source>
        <dbReference type="Proteomes" id="UP001516400"/>
    </source>
</evidence>
<evidence type="ECO:0000313" key="1">
    <source>
        <dbReference type="EMBL" id="KAL3286780.1"/>
    </source>
</evidence>
<gene>
    <name evidence="1" type="ORF">HHI36_001275</name>
</gene>